<feature type="region of interest" description="Disordered" evidence="7">
    <location>
        <begin position="1149"/>
        <end position="1171"/>
    </location>
</feature>
<feature type="region of interest" description="Disordered" evidence="7">
    <location>
        <begin position="985"/>
        <end position="1029"/>
    </location>
</feature>
<dbReference type="CDD" id="cd00130">
    <property type="entry name" value="PAS"/>
    <property type="match status" value="2"/>
</dbReference>
<keyword evidence="4" id="KW-0090">Biological rhythms</keyword>
<feature type="region of interest" description="Disordered" evidence="7">
    <location>
        <begin position="1044"/>
        <end position="1073"/>
    </location>
</feature>
<dbReference type="GO" id="GO:0005634">
    <property type="term" value="C:nucleus"/>
    <property type="evidence" value="ECO:0007669"/>
    <property type="project" value="UniProtKB-SubCell"/>
</dbReference>
<dbReference type="InterPro" id="IPR022728">
    <property type="entry name" value="Period_circadian-like_C"/>
</dbReference>
<dbReference type="PROSITE" id="PS50112">
    <property type="entry name" value="PAS"/>
    <property type="match status" value="2"/>
</dbReference>
<accession>A0A8K0DMA5</accession>
<keyword evidence="2" id="KW-0597">Phosphoprotein</keyword>
<dbReference type="GO" id="GO:0000976">
    <property type="term" value="F:transcription cis-regulatory region binding"/>
    <property type="evidence" value="ECO:0007669"/>
    <property type="project" value="TreeGrafter"/>
</dbReference>
<name>A0A8K0DMA5_IGNLU</name>
<evidence type="ECO:0000256" key="4">
    <source>
        <dbReference type="ARBA" id="ARBA00023108"/>
    </source>
</evidence>
<feature type="compositionally biased region" description="Polar residues" evidence="7">
    <location>
        <begin position="616"/>
        <end position="632"/>
    </location>
</feature>
<feature type="compositionally biased region" description="Basic and acidic residues" evidence="7">
    <location>
        <begin position="1058"/>
        <end position="1067"/>
    </location>
</feature>
<protein>
    <recommendedName>
        <fullName evidence="6">Period circadian protein</fullName>
    </recommendedName>
</protein>
<organism evidence="9 10">
    <name type="scientific">Ignelater luminosus</name>
    <name type="common">Cucubano</name>
    <name type="synonym">Pyrophorus luminosus</name>
    <dbReference type="NCBI Taxonomy" id="2038154"/>
    <lineage>
        <taxon>Eukaryota</taxon>
        <taxon>Metazoa</taxon>
        <taxon>Ecdysozoa</taxon>
        <taxon>Arthropoda</taxon>
        <taxon>Hexapoda</taxon>
        <taxon>Insecta</taxon>
        <taxon>Pterygota</taxon>
        <taxon>Neoptera</taxon>
        <taxon>Endopterygota</taxon>
        <taxon>Coleoptera</taxon>
        <taxon>Polyphaga</taxon>
        <taxon>Elateriformia</taxon>
        <taxon>Elateroidea</taxon>
        <taxon>Elateridae</taxon>
        <taxon>Agrypninae</taxon>
        <taxon>Pyrophorini</taxon>
        <taxon>Ignelater</taxon>
    </lineage>
</organism>
<keyword evidence="3" id="KW-0677">Repeat</keyword>
<dbReference type="InterPro" id="IPR000014">
    <property type="entry name" value="PAS"/>
</dbReference>
<dbReference type="InterPro" id="IPR050760">
    <property type="entry name" value="Period_circadian_regulator"/>
</dbReference>
<dbReference type="SMART" id="SM00091">
    <property type="entry name" value="PAS"/>
    <property type="match status" value="2"/>
</dbReference>
<feature type="compositionally biased region" description="Low complexity" evidence="7">
    <location>
        <begin position="1149"/>
        <end position="1164"/>
    </location>
</feature>
<feature type="domain" description="PAS" evidence="8">
    <location>
        <begin position="382"/>
        <end position="417"/>
    </location>
</feature>
<dbReference type="AlphaFoldDB" id="A0A8K0DMA5"/>
<feature type="region of interest" description="Disordered" evidence="7">
    <location>
        <begin position="541"/>
        <end position="563"/>
    </location>
</feature>
<reference evidence="9" key="1">
    <citation type="submission" date="2019-08" db="EMBL/GenBank/DDBJ databases">
        <title>The genome of the North American firefly Photinus pyralis.</title>
        <authorList>
            <consortium name="Photinus pyralis genome working group"/>
            <person name="Fallon T.R."/>
            <person name="Sander Lower S.E."/>
            <person name="Weng J.-K."/>
        </authorList>
    </citation>
    <scope>NUCLEOTIDE SEQUENCE</scope>
    <source>
        <strain evidence="9">TRF0915ILg1</strain>
        <tissue evidence="9">Whole body</tissue>
    </source>
</reference>
<dbReference type="GO" id="GO:0001222">
    <property type="term" value="F:transcription corepressor binding"/>
    <property type="evidence" value="ECO:0007669"/>
    <property type="project" value="TreeGrafter"/>
</dbReference>
<dbReference type="GO" id="GO:0043153">
    <property type="term" value="P:entrainment of circadian clock by photoperiod"/>
    <property type="evidence" value="ECO:0007669"/>
    <property type="project" value="TreeGrafter"/>
</dbReference>
<dbReference type="InterPro" id="IPR035965">
    <property type="entry name" value="PAS-like_dom_sf"/>
</dbReference>
<keyword evidence="5" id="KW-0539">Nucleus</keyword>
<keyword evidence="10" id="KW-1185">Reference proteome</keyword>
<dbReference type="PANTHER" id="PTHR11269">
    <property type="entry name" value="PERIOD CIRCADIAN PROTEIN"/>
    <property type="match status" value="1"/>
</dbReference>
<feature type="compositionally biased region" description="Low complexity" evidence="7">
    <location>
        <begin position="655"/>
        <end position="680"/>
    </location>
</feature>
<comment type="caution">
    <text evidence="9">The sequence shown here is derived from an EMBL/GenBank/DDBJ whole genome shotgun (WGS) entry which is preliminary data.</text>
</comment>
<dbReference type="OrthoDB" id="7788983at2759"/>
<dbReference type="SUPFAM" id="SSF55785">
    <property type="entry name" value="PYP-like sensor domain (PAS domain)"/>
    <property type="match status" value="2"/>
</dbReference>
<feature type="region of interest" description="Disordered" evidence="7">
    <location>
        <begin position="603"/>
        <end position="684"/>
    </location>
</feature>
<evidence type="ECO:0000256" key="2">
    <source>
        <dbReference type="ARBA" id="ARBA00022553"/>
    </source>
</evidence>
<feature type="region of interest" description="Disordered" evidence="7">
    <location>
        <begin position="704"/>
        <end position="737"/>
    </location>
</feature>
<evidence type="ECO:0000313" key="10">
    <source>
        <dbReference type="Proteomes" id="UP000801492"/>
    </source>
</evidence>
<evidence type="ECO:0000259" key="8">
    <source>
        <dbReference type="PROSITE" id="PS50112"/>
    </source>
</evidence>
<evidence type="ECO:0000256" key="5">
    <source>
        <dbReference type="ARBA" id="ARBA00023242"/>
    </source>
</evidence>
<dbReference type="GO" id="GO:0032922">
    <property type="term" value="P:circadian regulation of gene expression"/>
    <property type="evidence" value="ECO:0007669"/>
    <property type="project" value="TreeGrafter"/>
</dbReference>
<feature type="compositionally biased region" description="Basic and acidic residues" evidence="7">
    <location>
        <begin position="1"/>
        <end position="13"/>
    </location>
</feature>
<feature type="domain" description="PAS" evidence="8">
    <location>
        <begin position="221"/>
        <end position="263"/>
    </location>
</feature>
<dbReference type="GO" id="GO:0005737">
    <property type="term" value="C:cytoplasm"/>
    <property type="evidence" value="ECO:0007669"/>
    <property type="project" value="TreeGrafter"/>
</dbReference>
<gene>
    <name evidence="9" type="ORF">ILUMI_00229</name>
</gene>
<evidence type="ECO:0000256" key="1">
    <source>
        <dbReference type="ARBA" id="ARBA00004123"/>
    </source>
</evidence>
<comment type="subcellular location">
    <subcellularLocation>
        <location evidence="1">Nucleus</location>
    </subcellularLocation>
</comment>
<dbReference type="Gene3D" id="1.20.5.770">
    <property type="entry name" value="Single helix bin"/>
    <property type="match status" value="1"/>
</dbReference>
<dbReference type="Gene3D" id="3.30.450.20">
    <property type="entry name" value="PAS domain"/>
    <property type="match status" value="2"/>
</dbReference>
<feature type="compositionally biased region" description="Basic and acidic residues" evidence="7">
    <location>
        <begin position="710"/>
        <end position="737"/>
    </location>
</feature>
<dbReference type="FunFam" id="3.30.450.20:FF:000072">
    <property type="entry name" value="Period circadian protein"/>
    <property type="match status" value="1"/>
</dbReference>
<feature type="compositionally biased region" description="Polar residues" evidence="7">
    <location>
        <begin position="923"/>
        <end position="933"/>
    </location>
</feature>
<feature type="compositionally biased region" description="Low complexity" evidence="7">
    <location>
        <begin position="14"/>
        <end position="50"/>
    </location>
</feature>
<evidence type="ECO:0000256" key="7">
    <source>
        <dbReference type="SAM" id="MobiDB-lite"/>
    </source>
</evidence>
<evidence type="ECO:0000256" key="6">
    <source>
        <dbReference type="ARBA" id="ARBA00040849"/>
    </source>
</evidence>
<dbReference type="Pfam" id="PF14598">
    <property type="entry name" value="PAS_11"/>
    <property type="match status" value="1"/>
</dbReference>
<dbReference type="FunFam" id="3.30.450.20:FF:000066">
    <property type="entry name" value="Period circadian protein"/>
    <property type="match status" value="1"/>
</dbReference>
<feature type="region of interest" description="Disordered" evidence="7">
    <location>
        <begin position="920"/>
        <end position="961"/>
    </location>
</feature>
<feature type="compositionally biased region" description="Polar residues" evidence="7">
    <location>
        <begin position="541"/>
        <end position="553"/>
    </location>
</feature>
<dbReference type="Pfam" id="PF12114">
    <property type="entry name" value="Period_C"/>
    <property type="match status" value="1"/>
</dbReference>
<feature type="compositionally biased region" description="Polar residues" evidence="7">
    <location>
        <begin position="1044"/>
        <end position="1057"/>
    </location>
</feature>
<dbReference type="Proteomes" id="UP000801492">
    <property type="component" value="Unassembled WGS sequence"/>
</dbReference>
<evidence type="ECO:0000256" key="3">
    <source>
        <dbReference type="ARBA" id="ARBA00022737"/>
    </source>
</evidence>
<dbReference type="EMBL" id="VTPC01000396">
    <property type="protein sequence ID" value="KAF2905946.1"/>
    <property type="molecule type" value="Genomic_DNA"/>
</dbReference>
<evidence type="ECO:0000313" key="9">
    <source>
        <dbReference type="EMBL" id="KAF2905946.1"/>
    </source>
</evidence>
<sequence>MEAKSETTLKTKISDSAYSNSCSNSNSQRSASSKSRLSGSNSSGSSGYCGAPNSVNGSVDIGTQQALNKRIKDKEHKKKKLKLANSNTNLTVSSCVTPTENRTTTLSTVKDSDITMGIEILPIHTLEVQETTLQNLENNKNATVTTLTANIPVIEESPVDEIITTDSNDERHESENENVEIENNIVEDIINMPCDDPIDPMHKINNCQPEDGFCCVISMYDGVVLYTTPGLTNVLGFPKDMWLGRSFTDFIHPKDRETFSTQITTGVAIPLIDAMGKRRDVKSSLYVCLRKYKGLRTSGYGVVEKAISYKAFHLSVTFRHVTECIDSISWDNNRDAFLVIVAMPVHSSYKVPDEMRKSKKFGMRHTAACIFSHVDADVVMNFGYFPQDMLGKSVFDFYHPEDLPFLKEVYESVMSKCQIAGSVYRSKPYRFAVRNGDFAMIETEWSCFINPWSRKLEFVVGLHRVLQGPSNPDVFEAPKNDDTKHISEEVLKEAKIIREEILLLLNKDLLRPSEVAKHEVSKRCKDLATFMETIMAEVSKSNLKADSPQNHDVSISERDSVMLGEISPHHDYYDRESSSETPPSYNQLNYHENIQRFFKSKPMTTASDESGERPSAVQSTTDTDQEGKSSSAVPACNQKCLSPVQNSGASGSGSAGNLSSGSNPNIESGTTSATNTSNGSYQPPHLTEELLLKHNEDMEKIMRQRHREHRSNFKADRENKKSQHKNDNKNNILEKVDKNEPINHVHGIKRSGSHSWEGDNHKVSKHKHQTVNANEGACTSKNNGTSKFTGLLNGIHSTANCNENGYAAEPNDVHLWPPFSVSMTPLSNSQPYGINSVPNTIGNFPTGMFPVYYIPTQQGQTSTDYSDGNHSHFQVQYMPSMMYNYNPVFPASPLFCPPMAMVPFPMPQPVPPIASEVRHRGGPTTNGTITTDLKPSPPSGGPVSKFQRPASQATSVKAEPGSAIGSVTSGVNRAMSECSRKDIGLSSVCSPDSPLVSPPDGEGHLENSNMTTKTTETEQRSVVNIGQDEESSYSSFYSSFLKTDTGSGSNDDSNGAENKNKSDDNATYKKPRTYPVRKCDPPWLETVSVTPELVYRYQMTVKSLEDILEADMKSLKVIDQPVLVNDQLDQLYIEMELEGLSTKLTLEEGITSSSSSGEEGSSNGLNKHKKTKKSYSSLMMIYEEDAPFPPPDL</sequence>
<feature type="region of interest" description="Disordered" evidence="7">
    <location>
        <begin position="1"/>
        <end position="51"/>
    </location>
</feature>
<dbReference type="PANTHER" id="PTHR11269:SF16">
    <property type="entry name" value="PERIOD CIRCADIAN PROTEIN"/>
    <property type="match status" value="1"/>
</dbReference>
<proteinExistence type="predicted"/>
<dbReference type="GO" id="GO:0000122">
    <property type="term" value="P:negative regulation of transcription by RNA polymerase II"/>
    <property type="evidence" value="ECO:0007669"/>
    <property type="project" value="TreeGrafter"/>
</dbReference>
<feature type="compositionally biased region" description="Polar residues" evidence="7">
    <location>
        <begin position="1006"/>
        <end position="1024"/>
    </location>
</feature>